<accession>A0A8G0LFX7</accession>
<evidence type="ECO:0000313" key="3">
    <source>
        <dbReference type="Proteomes" id="UP000826661"/>
    </source>
</evidence>
<dbReference type="AlphaFoldDB" id="A0A8G0LFX7"/>
<evidence type="ECO:0000313" key="2">
    <source>
        <dbReference type="EMBL" id="QYT01602.1"/>
    </source>
</evidence>
<evidence type="ECO:0000256" key="1">
    <source>
        <dbReference type="SAM" id="MobiDB-lite"/>
    </source>
</evidence>
<name>A0A8G0LFX7_9HYPO</name>
<keyword evidence="3" id="KW-1185">Reference proteome</keyword>
<feature type="compositionally biased region" description="Acidic residues" evidence="1">
    <location>
        <begin position="63"/>
        <end position="73"/>
    </location>
</feature>
<sequence>MPLTAEMALNSSFGSLLAEIFAIENQVPIRSSQEDNLQHGEDISNVTTTFEREQDTSQATEPPCEEEEQDSNGEEERTKKLVSLFSVFGLFVINSRIGTLESNAHRWKLRLGGHGHPNGRRYFLRARPSRRTCGMRLKAERRVSGCLQLFCISPNMMKRTAC</sequence>
<organism evidence="2 3">
    <name type="scientific">Trichoderma simmonsii</name>
    <dbReference type="NCBI Taxonomy" id="1491479"/>
    <lineage>
        <taxon>Eukaryota</taxon>
        <taxon>Fungi</taxon>
        <taxon>Dikarya</taxon>
        <taxon>Ascomycota</taxon>
        <taxon>Pezizomycotina</taxon>
        <taxon>Sordariomycetes</taxon>
        <taxon>Hypocreomycetidae</taxon>
        <taxon>Hypocreales</taxon>
        <taxon>Hypocreaceae</taxon>
        <taxon>Trichoderma</taxon>
    </lineage>
</organism>
<dbReference type="EMBL" id="CP075867">
    <property type="protein sequence ID" value="QYT01602.1"/>
    <property type="molecule type" value="Genomic_DNA"/>
</dbReference>
<dbReference type="Proteomes" id="UP000826661">
    <property type="component" value="Chromosome IV"/>
</dbReference>
<gene>
    <name evidence="2" type="ORF">H0G86_008633</name>
</gene>
<protein>
    <submittedName>
        <fullName evidence="2">Uncharacterized protein</fullName>
    </submittedName>
</protein>
<proteinExistence type="predicted"/>
<reference evidence="2 3" key="1">
    <citation type="journal article" date="2021" name="BMC Genomics">
        <title>Telomere-to-telomere genome assembly of asparaginase-producing Trichoderma simmonsii.</title>
        <authorList>
            <person name="Chung D."/>
            <person name="Kwon Y.M."/>
            <person name="Yang Y."/>
        </authorList>
    </citation>
    <scope>NUCLEOTIDE SEQUENCE [LARGE SCALE GENOMIC DNA]</scope>
    <source>
        <strain evidence="2 3">GH-Sj1</strain>
    </source>
</reference>
<feature type="region of interest" description="Disordered" evidence="1">
    <location>
        <begin position="51"/>
        <end position="77"/>
    </location>
</feature>